<evidence type="ECO:0000256" key="2">
    <source>
        <dbReference type="ARBA" id="ARBA00023125"/>
    </source>
</evidence>
<dbReference type="InterPro" id="IPR000792">
    <property type="entry name" value="Tscrpt_reg_LuxR_C"/>
</dbReference>
<evidence type="ECO:0000313" key="7">
    <source>
        <dbReference type="Proteomes" id="UP001272097"/>
    </source>
</evidence>
<evidence type="ECO:0000259" key="5">
    <source>
        <dbReference type="PROSITE" id="PS50043"/>
    </source>
</evidence>
<dbReference type="InterPro" id="IPR036388">
    <property type="entry name" value="WH-like_DNA-bd_sf"/>
</dbReference>
<dbReference type="PANTHER" id="PTHR44688:SF16">
    <property type="entry name" value="DNA-BINDING TRANSCRIPTIONAL ACTIVATOR DEVR_DOSR"/>
    <property type="match status" value="1"/>
</dbReference>
<name>A0ABU4WWW5_9HYPH</name>
<dbReference type="Proteomes" id="UP001272097">
    <property type="component" value="Unassembled WGS sequence"/>
</dbReference>
<sequence>MATKGEVSSSNAPEHASRFGPPPFDLWNKSLGDLAANIGSPQFPQALAEALRLLAPFEMMNAFQYAPDGTAHDLFNEDIPVERVVIVDHYLAGAYLLDPFYDAVRQSGDPRLLVMRNLTPDEFHQTEYYRRHYASTKISDEVGFVLPLDRGVIGVLSLSRIGGGLFADGKIETMAQAAPVVCALAARHWRAASVASVPASGSRAIPRIEHQRLTRRENEIVNLLLKGHSSLSTALQLSLSPNTIKVHRRRIYEKLNLSSQAELFLLFLA</sequence>
<dbReference type="EMBL" id="JAVIIS010000016">
    <property type="protein sequence ID" value="MDX8440545.1"/>
    <property type="molecule type" value="Genomic_DNA"/>
</dbReference>
<feature type="domain" description="HTH luxR-type" evidence="5">
    <location>
        <begin position="206"/>
        <end position="269"/>
    </location>
</feature>
<feature type="compositionally biased region" description="Polar residues" evidence="4">
    <location>
        <begin position="1"/>
        <end position="12"/>
    </location>
</feature>
<evidence type="ECO:0000313" key="6">
    <source>
        <dbReference type="EMBL" id="MDX8440545.1"/>
    </source>
</evidence>
<feature type="region of interest" description="Disordered" evidence="4">
    <location>
        <begin position="1"/>
        <end position="21"/>
    </location>
</feature>
<dbReference type="PANTHER" id="PTHR44688">
    <property type="entry name" value="DNA-BINDING TRANSCRIPTIONAL ACTIVATOR DEVR_DOSR"/>
    <property type="match status" value="1"/>
</dbReference>
<evidence type="ECO:0000256" key="1">
    <source>
        <dbReference type="ARBA" id="ARBA00023015"/>
    </source>
</evidence>
<dbReference type="SMART" id="SM00421">
    <property type="entry name" value="HTH_LUXR"/>
    <property type="match status" value="1"/>
</dbReference>
<dbReference type="PRINTS" id="PR00038">
    <property type="entry name" value="HTHLUXR"/>
</dbReference>
<keyword evidence="1" id="KW-0805">Transcription regulation</keyword>
<proteinExistence type="predicted"/>
<gene>
    <name evidence="6" type="ORF">RFM51_13170</name>
</gene>
<keyword evidence="3" id="KW-0804">Transcription</keyword>
<comment type="caution">
    <text evidence="6">The sequence shown here is derived from an EMBL/GenBank/DDBJ whole genome shotgun (WGS) entry which is preliminary data.</text>
</comment>
<dbReference type="InterPro" id="IPR016032">
    <property type="entry name" value="Sig_transdc_resp-reg_C-effctor"/>
</dbReference>
<dbReference type="CDD" id="cd06170">
    <property type="entry name" value="LuxR_C_like"/>
    <property type="match status" value="1"/>
</dbReference>
<evidence type="ECO:0000256" key="3">
    <source>
        <dbReference type="ARBA" id="ARBA00023163"/>
    </source>
</evidence>
<organism evidence="6 7">
    <name type="scientific">Mesorhizobium australafricanum</name>
    <dbReference type="NCBI Taxonomy" id="3072311"/>
    <lineage>
        <taxon>Bacteria</taxon>
        <taxon>Pseudomonadati</taxon>
        <taxon>Pseudomonadota</taxon>
        <taxon>Alphaproteobacteria</taxon>
        <taxon>Hyphomicrobiales</taxon>
        <taxon>Phyllobacteriaceae</taxon>
        <taxon>Mesorhizobium</taxon>
    </lineage>
</organism>
<dbReference type="Pfam" id="PF00196">
    <property type="entry name" value="GerE"/>
    <property type="match status" value="1"/>
</dbReference>
<dbReference type="Gene3D" id="1.10.10.10">
    <property type="entry name" value="Winged helix-like DNA-binding domain superfamily/Winged helix DNA-binding domain"/>
    <property type="match status" value="1"/>
</dbReference>
<reference evidence="6 7" key="1">
    <citation type="submission" date="2023-08" db="EMBL/GenBank/DDBJ databases">
        <title>Implementing the SeqCode for naming new Mesorhizobium species isolated from Vachellia karroo root nodules.</title>
        <authorList>
            <person name="Van Lill M."/>
        </authorList>
    </citation>
    <scope>NUCLEOTIDE SEQUENCE [LARGE SCALE GENOMIC DNA]</scope>
    <source>
        <strain evidence="6 7">VK3E</strain>
    </source>
</reference>
<keyword evidence="7" id="KW-1185">Reference proteome</keyword>
<dbReference type="RefSeq" id="WP_320214460.1">
    <property type="nucleotide sequence ID" value="NZ_JAVIIS010000016.1"/>
</dbReference>
<keyword evidence="2" id="KW-0238">DNA-binding</keyword>
<dbReference type="PROSITE" id="PS50043">
    <property type="entry name" value="HTH_LUXR_2"/>
    <property type="match status" value="1"/>
</dbReference>
<dbReference type="SUPFAM" id="SSF46894">
    <property type="entry name" value="C-terminal effector domain of the bipartite response regulators"/>
    <property type="match status" value="1"/>
</dbReference>
<evidence type="ECO:0000256" key="4">
    <source>
        <dbReference type="SAM" id="MobiDB-lite"/>
    </source>
</evidence>
<accession>A0ABU4WWW5</accession>
<protein>
    <submittedName>
        <fullName evidence="6">LuxR C-terminal-related transcriptional regulator</fullName>
    </submittedName>
</protein>